<feature type="compositionally biased region" description="Basic and acidic residues" evidence="1">
    <location>
        <begin position="164"/>
        <end position="179"/>
    </location>
</feature>
<keyword evidence="3" id="KW-1185">Reference proteome</keyword>
<evidence type="ECO:0000313" key="2">
    <source>
        <dbReference type="EMBL" id="OLQ03382.1"/>
    </source>
</evidence>
<feature type="compositionally biased region" description="Acidic residues" evidence="1">
    <location>
        <begin position="383"/>
        <end position="398"/>
    </location>
</feature>
<protein>
    <submittedName>
        <fullName evidence="2">Uncharacterized protein</fullName>
    </submittedName>
</protein>
<feature type="compositionally biased region" description="Basic and acidic residues" evidence="1">
    <location>
        <begin position="113"/>
        <end position="137"/>
    </location>
</feature>
<feature type="compositionally biased region" description="Polar residues" evidence="1">
    <location>
        <begin position="182"/>
        <end position="193"/>
    </location>
</feature>
<feature type="region of interest" description="Disordered" evidence="1">
    <location>
        <begin position="227"/>
        <end position="460"/>
    </location>
</feature>
<organism evidence="2 3">
    <name type="scientific">Symbiodinium microadriaticum</name>
    <name type="common">Dinoflagellate</name>
    <name type="synonym">Zooxanthella microadriatica</name>
    <dbReference type="NCBI Taxonomy" id="2951"/>
    <lineage>
        <taxon>Eukaryota</taxon>
        <taxon>Sar</taxon>
        <taxon>Alveolata</taxon>
        <taxon>Dinophyceae</taxon>
        <taxon>Suessiales</taxon>
        <taxon>Symbiodiniaceae</taxon>
        <taxon>Symbiodinium</taxon>
    </lineage>
</organism>
<accession>A0A1Q9E7J4</accession>
<feature type="region of interest" description="Disordered" evidence="1">
    <location>
        <begin position="646"/>
        <end position="668"/>
    </location>
</feature>
<feature type="region of interest" description="Disordered" evidence="1">
    <location>
        <begin position="113"/>
        <end position="198"/>
    </location>
</feature>
<feature type="compositionally biased region" description="Basic residues" evidence="1">
    <location>
        <begin position="344"/>
        <end position="353"/>
    </location>
</feature>
<evidence type="ECO:0000256" key="1">
    <source>
        <dbReference type="SAM" id="MobiDB-lite"/>
    </source>
</evidence>
<feature type="compositionally biased region" description="Low complexity" evidence="1">
    <location>
        <begin position="654"/>
        <end position="666"/>
    </location>
</feature>
<gene>
    <name evidence="2" type="ORF">AK812_SmicGene13700</name>
</gene>
<dbReference type="OrthoDB" id="427641at2759"/>
<feature type="compositionally biased region" description="Basic and acidic residues" evidence="1">
    <location>
        <begin position="426"/>
        <end position="438"/>
    </location>
</feature>
<feature type="compositionally biased region" description="Basic and acidic residues" evidence="1">
    <location>
        <begin position="239"/>
        <end position="269"/>
    </location>
</feature>
<feature type="region of interest" description="Disordered" evidence="1">
    <location>
        <begin position="1794"/>
        <end position="1827"/>
    </location>
</feature>
<reference evidence="2 3" key="1">
    <citation type="submission" date="2016-02" db="EMBL/GenBank/DDBJ databases">
        <title>Genome analysis of coral dinoflagellate symbionts highlights evolutionary adaptations to a symbiotic lifestyle.</title>
        <authorList>
            <person name="Aranda M."/>
            <person name="Li Y."/>
            <person name="Liew Y.J."/>
            <person name="Baumgarten S."/>
            <person name="Simakov O."/>
            <person name="Wilson M."/>
            <person name="Piel J."/>
            <person name="Ashoor H."/>
            <person name="Bougouffa S."/>
            <person name="Bajic V.B."/>
            <person name="Ryu T."/>
            <person name="Ravasi T."/>
            <person name="Bayer T."/>
            <person name="Micklem G."/>
            <person name="Kim H."/>
            <person name="Bhak J."/>
            <person name="Lajeunesse T.C."/>
            <person name="Voolstra C.R."/>
        </authorList>
    </citation>
    <scope>NUCLEOTIDE SEQUENCE [LARGE SCALE GENOMIC DNA]</scope>
    <source>
        <strain evidence="2 3">CCMP2467</strain>
    </source>
</reference>
<feature type="compositionally biased region" description="Acidic residues" evidence="1">
    <location>
        <begin position="1803"/>
        <end position="1827"/>
    </location>
</feature>
<comment type="caution">
    <text evidence="2">The sequence shown here is derived from an EMBL/GenBank/DDBJ whole genome shotgun (WGS) entry which is preliminary data.</text>
</comment>
<name>A0A1Q9E7J4_SYMMI</name>
<evidence type="ECO:0000313" key="3">
    <source>
        <dbReference type="Proteomes" id="UP000186817"/>
    </source>
</evidence>
<dbReference type="EMBL" id="LSRX01000238">
    <property type="protein sequence ID" value="OLQ03382.1"/>
    <property type="molecule type" value="Genomic_DNA"/>
</dbReference>
<sequence>MDATALLTALAAAQQQNAPAAPPPAAVPPAPVVPAVSAAGGSLQNPMTMLLMQSLLQQVQQAAPATVPAPATASPVTPAAAKSAASSAFEAPLSGADMQKLVAEAVAAEMQKRDCPHGSLARDEKFQKKPDPHREQGRAYMHLHPKPKVAAASAKPKQEEDEGDKSSGSKDKPPGRKELQWCTPSNQNPPNKNRSGDGKLLRIASMDWGDSGTEVLEFYARIVPKGESALARKQPAAKAAKEETTEAPKKESREAPKKESTEAPKKAAKDEDEEPEFPLEEDEEEEAAPPPPPPPMDEHPDFKGKAKVPEPPGLRWIGAPKELAPEADDDVLSLQHNDNLSPGKPRRKRRQARKPTPVKAKANRCKREFCSPPVPKRLKFEPESEEEGVSDQEPDPEVPETSNKGSDDDGEDGEDKAVPGSEDEDIFKGKFTLKEPPKKLPTSASKSEIQTPGPADKKCHRISDSVMDTIPDSVPASDRKHWADILKQERLFTLEDVMENIAELDRTPARNYTLFLVAVFVVVCLSAVANLGDILEALGEKAVASFQKMTLKSKKMFKQWPTTLKELQSVGPSVEAIQDFRMEQWLASKMKEFGECLGGLSLTPHFSVFLLIPEALLDDVRSRAASFGAVIRPRIFSAPDVVPADEEAQEIATPEKASPSSSSKKPAVVEHSDYQTMFLRTRRPKTGVLEFALVADPGEWTEGYTCLWRTEEVWLLQSCKSDPKHQRAALAALEMLAGNCLPPSGHVELLPSLPVCRITWENREVNLADWSEALNFFEWSDRWRRCQILTEAQRKLQTGVSLALMMFFVLRQNFAESCCDRCKAGRLQKRMIHSISQLAEHYLLPVLTPTLPLATNQDEFHPAMKSLGRGKRNSGKHACLSVKIQALRDGRSLRNDLKQKHIFSLDRWLNRSTGCLGTSADETLTSVGLQDMVPSHPHRLTGDFLYRYWLKAANELRQDMKSQSARSLLIMADASPKGKLDVWSPIVFCGRAAACMPLQRMSDLLASTASVETKLQEAQRAADSFAELSSAAQAVGQKKKLLLGSKEKTVPISCLLLPLAHSSRRPKAISTIRQKKLAAREQLQALLHTLNMLDLELKLPEHGLHAADTANGEVRISSPDGCFLWNANTGHAVWDKILEDDLQASMDDVLCQLFGTAILRENNYDHLAEDRNAFEKEGLNVFATLSADEPSTSGQTNQKIVDLCIREPRLSTQKAFKGCSHCQRQQRTEALVDEEAHCLFDAMQSLTEMWSDVCIRLVAWSHLCSLCMAARKFRWPSVCSSKQSKKSKLDCLQQHTCFCNSTAMDRMLEQTLHNALGLAGLQKLGVFPDLSLQGSVCMCKAADIPHVFALHSGLVLGFNGRRCGSRQDLLRYFLDAALANVHEITSYRLYLKSCPAVMAALLCEEPFEEVPDVAAVKASIMQEVRREWEVVLEMEASEQLAPLLKKHFPHTDWQCYREVMTAVEEAQYTTTPACRSVLRAWFPSFTQSANVEEQFNYMQDALKRATKSQKGSMTTLSSVAVKALNQKVLQEGQAQPVTLSAKDWEGPMTRGGDVIVDKILSEFVSTSAHNHNRSTLNYMRGFIMAKRQEVAFAHAADNFWVASAMQRNTLFSVAGKFFLCIGTTPGIVNALPLRELEMVFRGPKPEEAVDEEHVPCKAPVWETTEILQTDQTVKALPVVEELLLDFCQDRIGESTTLQFCKNTTPPVQLGSSVLFRRCEAAKPLLVWLMSSHGIVKVLSEALSRILSSYGARLRQNASKSQKIRTLMKLPVVQEGCSSESLAALDKLLTAMDDKRRKKAKQNEEDEEEEEPEAWEFMNEPDEAWNGA</sequence>
<dbReference type="Proteomes" id="UP000186817">
    <property type="component" value="Unassembled WGS sequence"/>
</dbReference>
<feature type="compositionally biased region" description="Acidic residues" evidence="1">
    <location>
        <begin position="270"/>
        <end position="287"/>
    </location>
</feature>
<proteinExistence type="predicted"/>
<feature type="compositionally biased region" description="Basic and acidic residues" evidence="1">
    <location>
        <begin position="296"/>
        <end position="308"/>
    </location>
</feature>